<dbReference type="Gene3D" id="2.60.40.4350">
    <property type="match status" value="1"/>
</dbReference>
<dbReference type="AlphaFoldDB" id="A0A147KMU8"/>
<evidence type="ECO:0008006" key="4">
    <source>
        <dbReference type="Google" id="ProtNLM"/>
    </source>
</evidence>
<keyword evidence="3" id="KW-1185">Reference proteome</keyword>
<dbReference type="PATRIC" id="fig|665004.4.peg.1638"/>
<dbReference type="STRING" id="665004.AC529_00620"/>
<evidence type="ECO:0000313" key="3">
    <source>
        <dbReference type="Proteomes" id="UP000074382"/>
    </source>
</evidence>
<dbReference type="RefSeq" id="WP_068755032.1">
    <property type="nucleotide sequence ID" value="NZ_KQ950181.1"/>
</dbReference>
<accession>A0A147KMU8</accession>
<dbReference type="Pfam" id="PF09700">
    <property type="entry name" value="Cas_Cmr3"/>
    <property type="match status" value="1"/>
</dbReference>
<gene>
    <name evidence="2" type="ORF">AC529_00620</name>
</gene>
<sequence>MSTNRTASETTTWVVIEPHDTVHVRDGRQFSSRDSATALAESVAPRPSTIAGALASAYGGDLTAVRGPVLGKQDADGVWRPYFPVPADVVADVTANAKKKESDRKAHRIAVGSTVHGTDLAEAEGAPERLLELSQQTAAKVEPVQGWMRGRSLESYLNGTLFRDHAAPLSRLGLADGEPLVPEHRIGIALQDRRVRPGYLYHATHLRPREGWAFLAEVAPHPERPKPVRSTVALGGISRLAEVTELPAGSVAWPRRPDRFPGGRVLLYVATPALWPDGWRPPLPPEATLVAAAVGDPLPVATASPKRGFHRTRTLRWAVPPGSVYLLRLPEETAAATAASWHGRALAPSADWTSPSAGEPWRPPTDTPPLDTAGFGVVLTGVWT</sequence>
<proteinExistence type="predicted"/>
<comment type="caution">
    <text evidence="2">The sequence shown here is derived from an EMBL/GenBank/DDBJ whole genome shotgun (WGS) entry which is preliminary data.</text>
</comment>
<protein>
    <recommendedName>
        <fullName evidence="4">CRISPR-associated protein Cmr3</fullName>
    </recommendedName>
</protein>
<dbReference type="InterPro" id="IPR019117">
    <property type="entry name" value="CRISPR-assoc_protein_Cmr3"/>
</dbReference>
<dbReference type="EMBL" id="LGEM01000004">
    <property type="protein sequence ID" value="KUP98589.1"/>
    <property type="molecule type" value="Genomic_DNA"/>
</dbReference>
<evidence type="ECO:0000256" key="1">
    <source>
        <dbReference type="SAM" id="MobiDB-lite"/>
    </source>
</evidence>
<dbReference type="Gene3D" id="3.30.70.2940">
    <property type="match status" value="1"/>
</dbReference>
<reference evidence="3" key="1">
    <citation type="journal article" date="2017" name="Acta Aliment.">
        <title>Plant polysaccharide degrading enzyme system of Thermpbifida cellulosilytica TB100 revealed by de novo genome project data.</title>
        <authorList>
            <person name="Toth A."/>
            <person name="Baka E."/>
            <person name="Luzics S."/>
            <person name="Bata-Vidacs I."/>
            <person name="Nagy I."/>
            <person name="Balint B."/>
            <person name="Herceg R."/>
            <person name="Olasz F."/>
            <person name="Wilk T."/>
            <person name="Nagy T."/>
            <person name="Kriszt B."/>
            <person name="Nagy I."/>
            <person name="Kukolya J."/>
        </authorList>
    </citation>
    <scope>NUCLEOTIDE SEQUENCE [LARGE SCALE GENOMIC DNA]</scope>
    <source>
        <strain evidence="3">TB100</strain>
    </source>
</reference>
<evidence type="ECO:0000313" key="2">
    <source>
        <dbReference type="EMBL" id="KUP98589.1"/>
    </source>
</evidence>
<organism evidence="2 3">
    <name type="scientific">Thermobifida cellulosilytica TB100</name>
    <dbReference type="NCBI Taxonomy" id="665004"/>
    <lineage>
        <taxon>Bacteria</taxon>
        <taxon>Bacillati</taxon>
        <taxon>Actinomycetota</taxon>
        <taxon>Actinomycetes</taxon>
        <taxon>Streptosporangiales</taxon>
        <taxon>Nocardiopsidaceae</taxon>
        <taxon>Thermobifida</taxon>
    </lineage>
</organism>
<feature type="region of interest" description="Disordered" evidence="1">
    <location>
        <begin position="348"/>
        <end position="373"/>
    </location>
</feature>
<dbReference type="OrthoDB" id="6162707at2"/>
<name>A0A147KMU8_THECS</name>
<dbReference type="Proteomes" id="UP000074382">
    <property type="component" value="Unassembled WGS sequence"/>
</dbReference>